<accession>A0A8X6RW98</accession>
<dbReference type="AlphaFoldDB" id="A0A8X6RW98"/>
<keyword evidence="2" id="KW-1185">Reference proteome</keyword>
<dbReference type="EMBL" id="BMAU01021219">
    <property type="protein sequence ID" value="GFY00313.1"/>
    <property type="molecule type" value="Genomic_DNA"/>
</dbReference>
<gene>
    <name evidence="1" type="ORF">TNCV_4711151</name>
</gene>
<sequence>MTVSNFFRKERSNIPNFNSFSGIANSDEQKANLLVLTLKNNFMENKRPDEKIYPIDDNITNTLEDFFYHPPPLPISPTNPDEINDYIKRLPNNKARQETITLPIKWLKIFHLKLFSY</sequence>
<reference evidence="1" key="1">
    <citation type="submission" date="2020-08" db="EMBL/GenBank/DDBJ databases">
        <title>Multicomponent nature underlies the extraordinary mechanical properties of spider dragline silk.</title>
        <authorList>
            <person name="Kono N."/>
            <person name="Nakamura H."/>
            <person name="Mori M."/>
            <person name="Yoshida Y."/>
            <person name="Ohtoshi R."/>
            <person name="Malay A.D."/>
            <person name="Moran D.A.P."/>
            <person name="Tomita M."/>
            <person name="Numata K."/>
            <person name="Arakawa K."/>
        </authorList>
    </citation>
    <scope>NUCLEOTIDE SEQUENCE</scope>
</reference>
<name>A0A8X6RW98_TRICX</name>
<dbReference type="Proteomes" id="UP000887159">
    <property type="component" value="Unassembled WGS sequence"/>
</dbReference>
<proteinExistence type="predicted"/>
<organism evidence="1 2">
    <name type="scientific">Trichonephila clavipes</name>
    <name type="common">Golden silk orbweaver</name>
    <name type="synonym">Nephila clavipes</name>
    <dbReference type="NCBI Taxonomy" id="2585209"/>
    <lineage>
        <taxon>Eukaryota</taxon>
        <taxon>Metazoa</taxon>
        <taxon>Ecdysozoa</taxon>
        <taxon>Arthropoda</taxon>
        <taxon>Chelicerata</taxon>
        <taxon>Arachnida</taxon>
        <taxon>Araneae</taxon>
        <taxon>Araneomorphae</taxon>
        <taxon>Entelegynae</taxon>
        <taxon>Araneoidea</taxon>
        <taxon>Nephilidae</taxon>
        <taxon>Trichonephila</taxon>
    </lineage>
</organism>
<protein>
    <submittedName>
        <fullName evidence="1">Uncharacterized protein</fullName>
    </submittedName>
</protein>
<evidence type="ECO:0000313" key="1">
    <source>
        <dbReference type="EMBL" id="GFY00313.1"/>
    </source>
</evidence>
<evidence type="ECO:0000313" key="2">
    <source>
        <dbReference type="Proteomes" id="UP000887159"/>
    </source>
</evidence>
<comment type="caution">
    <text evidence="1">The sequence shown here is derived from an EMBL/GenBank/DDBJ whole genome shotgun (WGS) entry which is preliminary data.</text>
</comment>